<proteinExistence type="predicted"/>
<dbReference type="EMBL" id="CABWMC010000003">
    <property type="protein sequence ID" value="VXB48257.1"/>
    <property type="molecule type" value="Genomic_DNA"/>
</dbReference>
<evidence type="ECO:0000313" key="1">
    <source>
        <dbReference type="EMBL" id="VXB48257.1"/>
    </source>
</evidence>
<gene>
    <name evidence="1" type="ORF">BACI71_110592</name>
</gene>
<evidence type="ECO:0000313" key="2">
    <source>
        <dbReference type="Proteomes" id="UP000437562"/>
    </source>
</evidence>
<organism evidence="1 2">
    <name type="scientific">Bacillus mycoides</name>
    <dbReference type="NCBI Taxonomy" id="1405"/>
    <lineage>
        <taxon>Bacteria</taxon>
        <taxon>Bacillati</taxon>
        <taxon>Bacillota</taxon>
        <taxon>Bacilli</taxon>
        <taxon>Bacillales</taxon>
        <taxon>Bacillaceae</taxon>
        <taxon>Bacillus</taxon>
        <taxon>Bacillus cereus group</taxon>
    </lineage>
</organism>
<dbReference type="Proteomes" id="UP000437562">
    <property type="component" value="Unassembled WGS sequence"/>
</dbReference>
<reference evidence="1 2" key="1">
    <citation type="submission" date="2019-10" db="EMBL/GenBank/DDBJ databases">
        <authorList>
            <person name="Karimi E."/>
        </authorList>
    </citation>
    <scope>NUCLEOTIDE SEQUENCE [LARGE SCALE GENOMIC DNA]</scope>
    <source>
        <strain evidence="1">Bacillus sp. 71</strain>
    </source>
</reference>
<protein>
    <submittedName>
        <fullName evidence="1">Uncharacterized protein</fullName>
    </submittedName>
</protein>
<accession>A0A653QYM6</accession>
<name>A0A653QYM6_BACMY</name>
<sequence length="50" mass="5818">MRIIIIFKKGKQGGSKVNEKVFGITRFYYDIRMYASFSRSTIRTSFGKCS</sequence>
<dbReference type="AlphaFoldDB" id="A0A653QYM6"/>